<dbReference type="AlphaFoldDB" id="A0A426V013"/>
<reference evidence="1 2" key="1">
    <citation type="submission" date="2018-12" db="EMBL/GenBank/DDBJ databases">
        <title>Glycomyces sp. YIM 121974 draft genome.</title>
        <authorList>
            <person name="Li Q."/>
        </authorList>
    </citation>
    <scope>NUCLEOTIDE SEQUENCE [LARGE SCALE GENOMIC DNA]</scope>
    <source>
        <strain evidence="1 2">YIM 121974</strain>
    </source>
</reference>
<gene>
    <name evidence="1" type="ORF">EIW28_06240</name>
</gene>
<evidence type="ECO:0000313" key="1">
    <source>
        <dbReference type="EMBL" id="RRS00187.1"/>
    </source>
</evidence>
<proteinExistence type="predicted"/>
<dbReference type="Proteomes" id="UP000277256">
    <property type="component" value="Unassembled WGS sequence"/>
</dbReference>
<dbReference type="RefSeq" id="WP_125246872.1">
    <property type="nucleotide sequence ID" value="NZ_RSEB01000002.1"/>
</dbReference>
<organism evidence="1 2">
    <name type="scientific">Glycomyces terrestris</name>
    <dbReference type="NCBI Taxonomy" id="2493553"/>
    <lineage>
        <taxon>Bacteria</taxon>
        <taxon>Bacillati</taxon>
        <taxon>Actinomycetota</taxon>
        <taxon>Actinomycetes</taxon>
        <taxon>Glycomycetales</taxon>
        <taxon>Glycomycetaceae</taxon>
        <taxon>Glycomyces</taxon>
    </lineage>
</organism>
<dbReference type="EMBL" id="RSEB01000002">
    <property type="protein sequence ID" value="RRS00187.1"/>
    <property type="molecule type" value="Genomic_DNA"/>
</dbReference>
<name>A0A426V013_9ACTN</name>
<comment type="caution">
    <text evidence="1">The sequence shown here is derived from an EMBL/GenBank/DDBJ whole genome shotgun (WGS) entry which is preliminary data.</text>
</comment>
<keyword evidence="2" id="KW-1185">Reference proteome</keyword>
<protein>
    <submittedName>
        <fullName evidence="1">Uncharacterized protein</fullName>
    </submittedName>
</protein>
<sequence length="84" mass="9439">MGEAILDAAGRPAFLQSFRLSETQTRRARLLEALAANDWHLDRTAEALHLTRPALVALLHNSALTWMLRQDVADRNLAAHRRGQ</sequence>
<evidence type="ECO:0000313" key="2">
    <source>
        <dbReference type="Proteomes" id="UP000277256"/>
    </source>
</evidence>
<accession>A0A426V013</accession>
<dbReference type="OrthoDB" id="5487146at2"/>